<comment type="caution">
    <text evidence="2">The sequence shown here is derived from an EMBL/GenBank/DDBJ whole genome shotgun (WGS) entry which is preliminary data.</text>
</comment>
<keyword evidence="3" id="KW-1185">Reference proteome</keyword>
<keyword evidence="1" id="KW-1133">Transmembrane helix</keyword>
<evidence type="ECO:0000256" key="1">
    <source>
        <dbReference type="SAM" id="Phobius"/>
    </source>
</evidence>
<accession>A0A5M9JX30</accession>
<organism evidence="2 3">
    <name type="scientific">Monilinia fructicola</name>
    <name type="common">Brown rot fungus</name>
    <name type="synonym">Ciboria fructicola</name>
    <dbReference type="NCBI Taxonomy" id="38448"/>
    <lineage>
        <taxon>Eukaryota</taxon>
        <taxon>Fungi</taxon>
        <taxon>Dikarya</taxon>
        <taxon>Ascomycota</taxon>
        <taxon>Pezizomycotina</taxon>
        <taxon>Leotiomycetes</taxon>
        <taxon>Helotiales</taxon>
        <taxon>Sclerotiniaceae</taxon>
        <taxon>Monilinia</taxon>
    </lineage>
</organism>
<evidence type="ECO:0000313" key="3">
    <source>
        <dbReference type="Proteomes" id="UP000322873"/>
    </source>
</evidence>
<dbReference type="Proteomes" id="UP000322873">
    <property type="component" value="Unassembled WGS sequence"/>
</dbReference>
<dbReference type="EMBL" id="VICG01000003">
    <property type="protein sequence ID" value="KAA8574114.1"/>
    <property type="molecule type" value="Genomic_DNA"/>
</dbReference>
<keyword evidence="1" id="KW-0812">Transmembrane</keyword>
<proteinExistence type="predicted"/>
<keyword evidence="1" id="KW-0472">Membrane</keyword>
<sequence>MASILRVRISDQIKGRDKMFLGRRVRYQGNKQTGESTLAKMKRRHERFNTGNACRSSDIGSSVFFTFSLLVYCTVQSVSLSGAYYFP</sequence>
<reference evidence="2 3" key="1">
    <citation type="submission" date="2019-06" db="EMBL/GenBank/DDBJ databases">
        <title>Genome Sequence of the Brown Rot Fungal Pathogen Monilinia fructicola.</title>
        <authorList>
            <person name="De Miccolis Angelini R.M."/>
            <person name="Landi L."/>
            <person name="Abate D."/>
            <person name="Pollastro S."/>
            <person name="Romanazzi G."/>
            <person name="Faretra F."/>
        </authorList>
    </citation>
    <scope>NUCLEOTIDE SEQUENCE [LARGE SCALE GENOMIC DNA]</scope>
    <source>
        <strain evidence="2 3">Mfrc123</strain>
    </source>
</reference>
<protein>
    <submittedName>
        <fullName evidence="2">Uncharacterized protein</fullName>
    </submittedName>
</protein>
<feature type="transmembrane region" description="Helical" evidence="1">
    <location>
        <begin position="63"/>
        <end position="86"/>
    </location>
</feature>
<name>A0A5M9JX30_MONFR</name>
<evidence type="ECO:0000313" key="2">
    <source>
        <dbReference type="EMBL" id="KAA8574114.1"/>
    </source>
</evidence>
<dbReference type="AlphaFoldDB" id="A0A5M9JX30"/>
<gene>
    <name evidence="2" type="ORF">EYC84_005636</name>
</gene>